<dbReference type="InterPro" id="IPR012914">
    <property type="entry name" value="PucR_dom"/>
</dbReference>
<name>A0AA44DE40_STRE0</name>
<dbReference type="PANTHER" id="PTHR33744">
    <property type="entry name" value="CARBOHYDRATE DIACID REGULATOR"/>
    <property type="match status" value="1"/>
</dbReference>
<comment type="caution">
    <text evidence="4">The sequence shown here is derived from an EMBL/GenBank/DDBJ whole genome shotgun (WGS) entry which is preliminary data.</text>
</comment>
<dbReference type="AlphaFoldDB" id="A0AA44DE40"/>
<dbReference type="PANTHER" id="PTHR33744:SF1">
    <property type="entry name" value="DNA-BINDING TRANSCRIPTIONAL ACTIVATOR ADER"/>
    <property type="match status" value="1"/>
</dbReference>
<evidence type="ECO:0000313" key="5">
    <source>
        <dbReference type="Proteomes" id="UP000570003"/>
    </source>
</evidence>
<feature type="region of interest" description="Disordered" evidence="1">
    <location>
        <begin position="1"/>
        <end position="49"/>
    </location>
</feature>
<dbReference type="InterPro" id="IPR025736">
    <property type="entry name" value="PucR_C-HTH_dom"/>
</dbReference>
<gene>
    <name evidence="4" type="ORF">HGA06_10505</name>
</gene>
<reference evidence="4 5" key="1">
    <citation type="submission" date="2020-04" db="EMBL/GenBank/DDBJ databases">
        <title>MicrobeNet Type strains.</title>
        <authorList>
            <person name="Nicholson A.C."/>
        </authorList>
    </citation>
    <scope>NUCLEOTIDE SEQUENCE [LARGE SCALE GENOMIC DNA]</scope>
    <source>
        <strain evidence="4 5">DSM 40738</strain>
    </source>
</reference>
<protein>
    <submittedName>
        <fullName evidence="4">PucR family transcriptional regulator</fullName>
    </submittedName>
</protein>
<evidence type="ECO:0000256" key="1">
    <source>
        <dbReference type="SAM" id="MobiDB-lite"/>
    </source>
</evidence>
<accession>A0AA44DE40</accession>
<dbReference type="Pfam" id="PF07905">
    <property type="entry name" value="PucR"/>
    <property type="match status" value="1"/>
</dbReference>
<organism evidence="4 5">
    <name type="scientific">Streptomyces somaliensis (strain ATCC 33201 / DSM 40738 / JCM 12659 / KCTC 9044 / NCTC 11332 / NRRL B-12077 / IP 733)</name>
    <dbReference type="NCBI Taxonomy" id="1134445"/>
    <lineage>
        <taxon>Bacteria</taxon>
        <taxon>Bacillati</taxon>
        <taxon>Actinomycetota</taxon>
        <taxon>Actinomycetes</taxon>
        <taxon>Kitasatosporales</taxon>
        <taxon>Streptomycetaceae</taxon>
        <taxon>Streptomyces</taxon>
    </lineage>
</organism>
<dbReference type="EMBL" id="JAAXOU010000089">
    <property type="protein sequence ID" value="NKY14577.1"/>
    <property type="molecule type" value="Genomic_DNA"/>
</dbReference>
<dbReference type="Proteomes" id="UP000570003">
    <property type="component" value="Unassembled WGS sequence"/>
</dbReference>
<evidence type="ECO:0000259" key="3">
    <source>
        <dbReference type="Pfam" id="PF13556"/>
    </source>
</evidence>
<feature type="region of interest" description="Disordered" evidence="1">
    <location>
        <begin position="227"/>
        <end position="261"/>
    </location>
</feature>
<dbReference type="InterPro" id="IPR051448">
    <property type="entry name" value="CdaR-like_regulators"/>
</dbReference>
<feature type="domain" description="PucR C-terminal helix-turn-helix" evidence="3">
    <location>
        <begin position="477"/>
        <end position="535"/>
    </location>
</feature>
<dbReference type="InterPro" id="IPR042070">
    <property type="entry name" value="PucR_C-HTH_sf"/>
</dbReference>
<evidence type="ECO:0000313" key="4">
    <source>
        <dbReference type="EMBL" id="NKY14577.1"/>
    </source>
</evidence>
<evidence type="ECO:0000259" key="2">
    <source>
        <dbReference type="Pfam" id="PF07905"/>
    </source>
</evidence>
<proteinExistence type="predicted"/>
<keyword evidence="5" id="KW-1185">Reference proteome</keyword>
<feature type="compositionally biased region" description="Basic and acidic residues" evidence="1">
    <location>
        <begin position="16"/>
        <end position="29"/>
    </location>
</feature>
<feature type="compositionally biased region" description="Low complexity" evidence="1">
    <location>
        <begin position="252"/>
        <end position="261"/>
    </location>
</feature>
<feature type="compositionally biased region" description="Pro residues" evidence="1">
    <location>
        <begin position="228"/>
        <end position="251"/>
    </location>
</feature>
<sequence length="542" mass="56790">MGGGTIVSATNGCEAVGDRGQAEARRVSETHITPAGSEGPARTPAGGPGTVLVEDLLTLPALQLKVLAGASGLRRPLSWAHPSELADPTPWLLGAEMVMTSGYALPRTGAAQRAYLERLDDAGVSALAVSARLHAPPLRPDFLAAADERGFPVLEVPLSVPFVVIAQEVAAAVMEGAQKRLGPQLQVFGALRRLAAEDLDTPALFRRLERLSGYDLYLSTPRGGPLLPGMPPVPDPAVLPPLPPPGTPAPGSPAADAPPTVPGGLLLPVPAPDGPAGFLVAYEREGARPAGLAVAQHIATVAALRLAMVRSERETARREGAETLAELLQDDLPPDAARRRLLRHGIDVTGACALLRIRHATDGELLACLADHPHLLLHRGGDHYVLGAPALADHVAALPGVATGSSRPLEAGATLRVAQREAAWALTEAVESGRALVVYGDSDLERWLPGDPAVLTALVEHVLGSVIAYDAAHDTHLLTSARTWLERDRRTEAAAEALHIHPNTLAYRLRRFSEISDRDLTSSGGLAEVWLAIHAARAVGLA</sequence>
<dbReference type="Pfam" id="PF13556">
    <property type="entry name" value="HTH_30"/>
    <property type="match status" value="1"/>
</dbReference>
<feature type="domain" description="Purine catabolism PurC-like" evidence="2">
    <location>
        <begin position="55"/>
        <end position="172"/>
    </location>
</feature>
<dbReference type="Gene3D" id="1.10.10.2840">
    <property type="entry name" value="PucR C-terminal helix-turn-helix domain"/>
    <property type="match status" value="1"/>
</dbReference>